<evidence type="ECO:0000313" key="1">
    <source>
        <dbReference type="EMBL" id="KRP74216.1"/>
    </source>
</evidence>
<name>A0A0R3AMT6_9PSED</name>
<organism evidence="1 2">
    <name type="scientific">Pseudomonas paralactis</name>
    <dbReference type="NCBI Taxonomy" id="1615673"/>
    <lineage>
        <taxon>Bacteria</taxon>
        <taxon>Pseudomonadati</taxon>
        <taxon>Pseudomonadota</taxon>
        <taxon>Gammaproteobacteria</taxon>
        <taxon>Pseudomonadales</taxon>
        <taxon>Pseudomonadaceae</taxon>
        <taxon>Pseudomonas</taxon>
    </lineage>
</organism>
<evidence type="ECO:0000313" key="2">
    <source>
        <dbReference type="Proteomes" id="UP000050852"/>
    </source>
</evidence>
<dbReference type="EMBL" id="JYLN01000002">
    <property type="protein sequence ID" value="KRP74216.1"/>
    <property type="molecule type" value="Genomic_DNA"/>
</dbReference>
<dbReference type="AlphaFoldDB" id="A0A0R3AMT6"/>
<accession>A0A0R3AMT6</accession>
<comment type="caution">
    <text evidence="1">The sequence shown here is derived from an EMBL/GenBank/DDBJ whole genome shotgun (WGS) entry which is preliminary data.</text>
</comment>
<protein>
    <submittedName>
        <fullName evidence="1">Uncharacterized protein</fullName>
    </submittedName>
</protein>
<proteinExistence type="predicted"/>
<reference evidence="1 2" key="1">
    <citation type="submission" date="2015-02" db="EMBL/GenBank/DDBJ databases">
        <title>Two Pseudomonas sp. nov., isolated from raw milk.</title>
        <authorList>
            <person name="Wenning M."/>
            <person name="von Neubeck M."/>
            <person name="Huptas C."/>
            <person name="Scherer S."/>
        </authorList>
    </citation>
    <scope>NUCLEOTIDE SEQUENCE [LARGE SCALE GENOMIC DNA]</scope>
    <source>
        <strain evidence="1 2">DSM 29164</strain>
    </source>
</reference>
<gene>
    <name evidence="1" type="ORF">TX23_07260</name>
</gene>
<dbReference type="Proteomes" id="UP000050852">
    <property type="component" value="Unassembled WGS sequence"/>
</dbReference>
<sequence>MPERTLVGVVSWLMISQYERVRVGNAIQMWEQAPRCRSELAREKLPGAAFIQLTRVIVGVFREQARSYRVSV</sequence>